<dbReference type="SUPFAM" id="SSF56091">
    <property type="entry name" value="DNA ligase/mRNA capping enzyme, catalytic domain"/>
    <property type="match status" value="1"/>
</dbReference>
<evidence type="ECO:0000256" key="11">
    <source>
        <dbReference type="ARBA" id="ARBA00022840"/>
    </source>
</evidence>
<evidence type="ECO:0000256" key="19">
    <source>
        <dbReference type="SAM" id="MobiDB-lite"/>
    </source>
</evidence>
<dbReference type="PANTHER" id="PTHR45674">
    <property type="entry name" value="DNA LIGASE 1/3 FAMILY MEMBER"/>
    <property type="match status" value="1"/>
</dbReference>
<evidence type="ECO:0000256" key="2">
    <source>
        <dbReference type="ARBA" id="ARBA00007572"/>
    </source>
</evidence>
<keyword evidence="9" id="KW-0863">Zinc-finger</keyword>
<evidence type="ECO:0000256" key="5">
    <source>
        <dbReference type="ARBA" id="ARBA00022705"/>
    </source>
</evidence>
<keyword evidence="6" id="KW-0479">Metal-binding</keyword>
<keyword evidence="7 17" id="KW-0547">Nucleotide-binding</keyword>
<dbReference type="InterPro" id="IPR050191">
    <property type="entry name" value="ATP-dep_DNA_ligase"/>
</dbReference>
<dbReference type="InterPro" id="IPR036599">
    <property type="entry name" value="DNA_ligase_N_sf"/>
</dbReference>
<dbReference type="InterPro" id="IPR012310">
    <property type="entry name" value="DNA_ligase_ATP-dep_cent"/>
</dbReference>
<evidence type="ECO:0000256" key="10">
    <source>
        <dbReference type="ARBA" id="ARBA00022833"/>
    </source>
</evidence>
<dbReference type="PROSITE" id="PS00697">
    <property type="entry name" value="DNA_LIGASE_A1"/>
    <property type="match status" value="1"/>
</dbReference>
<dbReference type="InterPro" id="IPR036957">
    <property type="entry name" value="Znf_PARP_sf"/>
</dbReference>
<evidence type="ECO:0000259" key="20">
    <source>
        <dbReference type="PROSITE" id="PS50064"/>
    </source>
</evidence>
<dbReference type="Gene3D" id="2.40.50.140">
    <property type="entry name" value="Nucleic acid-binding proteins"/>
    <property type="match status" value="1"/>
</dbReference>
<dbReference type="InterPro" id="IPR016059">
    <property type="entry name" value="DNA_ligase_ATP-dep_CS"/>
</dbReference>
<name>A0A8J2HRG9_COTCN</name>
<dbReference type="CDD" id="cd07967">
    <property type="entry name" value="OBF_DNA_ligase_III"/>
    <property type="match status" value="1"/>
</dbReference>
<dbReference type="PROSITE" id="PS00347">
    <property type="entry name" value="ZF_PARP_1"/>
    <property type="match status" value="1"/>
</dbReference>
<dbReference type="GO" id="GO:0070421">
    <property type="term" value="C:DNA ligase III-XRCC1 complex"/>
    <property type="evidence" value="ECO:0007669"/>
    <property type="project" value="TreeGrafter"/>
</dbReference>
<accession>A0A8J2HRG9</accession>
<comment type="similarity">
    <text evidence="2 18">Belongs to the ATP-dependent DNA ligase family.</text>
</comment>
<dbReference type="GO" id="GO:0005524">
    <property type="term" value="F:ATP binding"/>
    <property type="evidence" value="ECO:0007669"/>
    <property type="project" value="UniProtKB-KW"/>
</dbReference>
<dbReference type="PROSITE" id="PS50160">
    <property type="entry name" value="DNA_LIGASE_A3"/>
    <property type="match status" value="1"/>
</dbReference>
<evidence type="ECO:0000256" key="4">
    <source>
        <dbReference type="ARBA" id="ARBA00022618"/>
    </source>
</evidence>
<proteinExistence type="inferred from homology"/>
<comment type="caution">
    <text evidence="22">The sequence shown here is derived from an EMBL/GenBank/DDBJ whole genome shotgun (WGS) entry which is preliminary data.</text>
</comment>
<dbReference type="GO" id="GO:0071897">
    <property type="term" value="P:DNA biosynthetic process"/>
    <property type="evidence" value="ECO:0007669"/>
    <property type="project" value="InterPro"/>
</dbReference>
<dbReference type="InterPro" id="IPR012309">
    <property type="entry name" value="DNA_ligase_ATP-dep_C"/>
</dbReference>
<dbReference type="Pfam" id="PF04675">
    <property type="entry name" value="DNA_ligase_A_N"/>
    <property type="match status" value="1"/>
</dbReference>
<gene>
    <name evidence="22" type="ORF">HICCMSTLAB_LOCUS13291</name>
</gene>
<dbReference type="InterPro" id="IPR000977">
    <property type="entry name" value="DNA_ligase_ATP-dep"/>
</dbReference>
<evidence type="ECO:0000256" key="6">
    <source>
        <dbReference type="ARBA" id="ARBA00022723"/>
    </source>
</evidence>
<dbReference type="PROSITE" id="PS00333">
    <property type="entry name" value="DNA_LIGASE_A2"/>
    <property type="match status" value="1"/>
</dbReference>
<sequence>MNFRRVKRLGLLHPLLYLSDPTTTTTTTSITIGIIIAGRLVPPLPPVEGPNADMDEQESEKPFAIEKAKTGRAKCKKCKLPIDKDTVRIAKLMANPFGEGKMKAWHHVTCLFEVFAKQRATTRRLEDPEEDVDGWEHLEKEDKKIVIEHLEEFDKNAPFKKKRSSSPAKNPPAKKRKSSPPPAAKESPEKPSLKNQDSIKKTTTEYDKKSENRDNAFREYRRVCANIANASAYTEKTAIVKKMFSDGAKGNGFKGDVVLWCKMLLPMANKKIYNLQSKALIKLFARILQEDEQDMLEDLEQGDVAETIQKFFDKNDVVKANAKSLLSLQEVEDFLSRLSDLTKEDDQISHFKSILPKCTPNDLKMIIRLIKRDLRINCGPKHILEAVGSEAYKAYQVSNDLEAVVRRFVNKTGSKNSTESSSVKSKVSLALMTPVLPMLAEACTSVEMAMKKCPNGMLSEIKYDGERVQVHKRGTEFRYFSRSLKPVLPHKVNHFKEYIPKAFPDGDDLILDCEILMIDTKTGQPLPFGTLGVHKKAEFKDANVCIFIFDCIYYNGEVLMNKTMKERRKILTLRMTTIPNRVMLSEVQQVHDPKDLAEMIAKVLKMRLEGLVLKDMNSLYEPGKRHWLKIKKDYLLGGAMADSADLVVLGAWYGTGNKGGMKSIFLMGCYDEDRDKWLTVTKVHSGHDDDTLAKLQDQLEMVKIGKDPNLVPGWLRANKPMIPDFVAKDPKKQPVWEITGAEFTNQGVHTADGISIRFPRTSGCSSTGSSSKAGIKDSKSKKKYLEDAEERLSEECHTPTPNGILKDTYIVLSNDLSDDRQKVLSRSLITLGATVCKESSFDAKQATHIIHRKTEISEEELRSWVESTTATSVRQEEIKHAVNLRGSYCQCKCPHRKED</sequence>
<dbReference type="InterPro" id="IPR001510">
    <property type="entry name" value="Znf_PARP"/>
</dbReference>
<dbReference type="SMART" id="SM01336">
    <property type="entry name" value="zf-PARP"/>
    <property type="match status" value="1"/>
</dbReference>
<feature type="compositionally biased region" description="Basic and acidic residues" evidence="19">
    <location>
        <begin position="186"/>
        <end position="212"/>
    </location>
</feature>
<dbReference type="CDD" id="cd07902">
    <property type="entry name" value="Adenylation_DNA_ligase_III"/>
    <property type="match status" value="1"/>
</dbReference>
<evidence type="ECO:0000256" key="13">
    <source>
        <dbReference type="ARBA" id="ARBA00023204"/>
    </source>
</evidence>
<evidence type="ECO:0000256" key="18">
    <source>
        <dbReference type="RuleBase" id="RU004196"/>
    </source>
</evidence>
<dbReference type="GO" id="GO:0003677">
    <property type="term" value="F:DNA binding"/>
    <property type="evidence" value="ECO:0007669"/>
    <property type="project" value="InterPro"/>
</dbReference>
<keyword evidence="15" id="KW-0131">Cell cycle</keyword>
<evidence type="ECO:0000256" key="14">
    <source>
        <dbReference type="ARBA" id="ARBA00023242"/>
    </source>
</evidence>
<feature type="region of interest" description="Disordered" evidence="19">
    <location>
        <begin position="761"/>
        <end position="780"/>
    </location>
</feature>
<dbReference type="PROSITE" id="PS50064">
    <property type="entry name" value="ZF_PARP_2"/>
    <property type="match status" value="1"/>
</dbReference>
<dbReference type="Pfam" id="PF04679">
    <property type="entry name" value="DNA_ligase_A_C"/>
    <property type="match status" value="1"/>
</dbReference>
<comment type="catalytic activity">
    <reaction evidence="16 17">
        <text>ATP + (deoxyribonucleotide)n-3'-hydroxyl + 5'-phospho-(deoxyribonucleotide)m = (deoxyribonucleotide)n+m + AMP + diphosphate.</text>
        <dbReference type="EC" id="6.5.1.1"/>
    </reaction>
</comment>
<protein>
    <recommendedName>
        <fullName evidence="17">DNA ligase</fullName>
        <ecNumber evidence="17">6.5.1.1</ecNumber>
    </recommendedName>
</protein>
<dbReference type="GO" id="GO:0006273">
    <property type="term" value="P:lagging strand elongation"/>
    <property type="evidence" value="ECO:0007669"/>
    <property type="project" value="TreeGrafter"/>
</dbReference>
<dbReference type="GO" id="GO:0006302">
    <property type="term" value="P:double-strand break repair"/>
    <property type="evidence" value="ECO:0007669"/>
    <property type="project" value="TreeGrafter"/>
</dbReference>
<keyword evidence="8 17" id="KW-0227">DNA damage</keyword>
<evidence type="ECO:0000256" key="15">
    <source>
        <dbReference type="ARBA" id="ARBA00023306"/>
    </source>
</evidence>
<evidence type="ECO:0000256" key="17">
    <source>
        <dbReference type="RuleBase" id="RU000617"/>
    </source>
</evidence>
<dbReference type="OrthoDB" id="206088at2759"/>
<dbReference type="Gene3D" id="3.30.1740.10">
    <property type="entry name" value="Zinc finger, PARP-type"/>
    <property type="match status" value="1"/>
</dbReference>
<feature type="domain" description="ATP-dependent DNA ligase family profile" evidence="21">
    <location>
        <begin position="537"/>
        <end position="671"/>
    </location>
</feature>
<dbReference type="SUPFAM" id="SSF57716">
    <property type="entry name" value="Glucocorticoid receptor-like (DNA-binding domain)"/>
    <property type="match status" value="1"/>
</dbReference>
<dbReference type="SUPFAM" id="SSF50249">
    <property type="entry name" value="Nucleic acid-binding proteins"/>
    <property type="match status" value="1"/>
</dbReference>
<dbReference type="SUPFAM" id="SSF117018">
    <property type="entry name" value="ATP-dependent DNA ligase DNA-binding domain"/>
    <property type="match status" value="1"/>
</dbReference>
<dbReference type="NCBIfam" id="TIGR00574">
    <property type="entry name" value="dnl1"/>
    <property type="match status" value="1"/>
</dbReference>
<dbReference type="FunFam" id="1.10.3260.10:FF:000002">
    <property type="entry name" value="DNA ligase"/>
    <property type="match status" value="1"/>
</dbReference>
<dbReference type="GO" id="GO:0051301">
    <property type="term" value="P:cell division"/>
    <property type="evidence" value="ECO:0007669"/>
    <property type="project" value="UniProtKB-KW"/>
</dbReference>
<feature type="region of interest" description="Disordered" evidence="19">
    <location>
        <begin position="156"/>
        <end position="212"/>
    </location>
</feature>
<keyword evidence="11 17" id="KW-0067">ATP-binding</keyword>
<keyword evidence="4" id="KW-0132">Cell division</keyword>
<keyword evidence="3 17" id="KW-0436">Ligase</keyword>
<dbReference type="Proteomes" id="UP000786811">
    <property type="component" value="Unassembled WGS sequence"/>
</dbReference>
<keyword evidence="12 17" id="KW-0233">DNA recombination</keyword>
<dbReference type="InterPro" id="IPR012308">
    <property type="entry name" value="DNA_ligase_ATP-dep_N"/>
</dbReference>
<dbReference type="Gene3D" id="3.30.1490.70">
    <property type="match status" value="1"/>
</dbReference>
<feature type="compositionally biased region" description="Low complexity" evidence="19">
    <location>
        <begin position="761"/>
        <end position="773"/>
    </location>
</feature>
<dbReference type="FunFam" id="3.30.470.30:FF:000003">
    <property type="entry name" value="DNA ligase"/>
    <property type="match status" value="1"/>
</dbReference>
<dbReference type="Gene3D" id="3.30.470.30">
    <property type="entry name" value="DNA ligase/mRNA capping enzyme"/>
    <property type="match status" value="1"/>
</dbReference>
<evidence type="ECO:0000256" key="7">
    <source>
        <dbReference type="ARBA" id="ARBA00022741"/>
    </source>
</evidence>
<evidence type="ECO:0000256" key="16">
    <source>
        <dbReference type="ARBA" id="ARBA00034003"/>
    </source>
</evidence>
<dbReference type="EC" id="6.5.1.1" evidence="17"/>
<comment type="subcellular location">
    <subcellularLocation>
        <location evidence="1">Nucleus</location>
    </subcellularLocation>
</comment>
<dbReference type="PANTHER" id="PTHR45674:SF9">
    <property type="entry name" value="DNA LIGASE 3"/>
    <property type="match status" value="1"/>
</dbReference>
<evidence type="ECO:0000256" key="1">
    <source>
        <dbReference type="ARBA" id="ARBA00004123"/>
    </source>
</evidence>
<evidence type="ECO:0000256" key="3">
    <source>
        <dbReference type="ARBA" id="ARBA00022598"/>
    </source>
</evidence>
<feature type="domain" description="PARP-type" evidence="20">
    <location>
        <begin position="63"/>
        <end position="154"/>
    </location>
</feature>
<dbReference type="GO" id="GO:0008270">
    <property type="term" value="F:zinc ion binding"/>
    <property type="evidence" value="ECO:0007669"/>
    <property type="project" value="UniProtKB-KW"/>
</dbReference>
<dbReference type="Pfam" id="PF00645">
    <property type="entry name" value="zf-PARP"/>
    <property type="match status" value="1"/>
</dbReference>
<evidence type="ECO:0000313" key="23">
    <source>
        <dbReference type="Proteomes" id="UP000786811"/>
    </source>
</evidence>
<dbReference type="EMBL" id="CAJNRD030001124">
    <property type="protein sequence ID" value="CAG5108546.1"/>
    <property type="molecule type" value="Genomic_DNA"/>
</dbReference>
<evidence type="ECO:0000256" key="12">
    <source>
        <dbReference type="ARBA" id="ARBA00023172"/>
    </source>
</evidence>
<dbReference type="InterPro" id="IPR012340">
    <property type="entry name" value="NA-bd_OB-fold"/>
</dbReference>
<dbReference type="Gene3D" id="1.10.3260.10">
    <property type="entry name" value="DNA ligase, ATP-dependent, N-terminal domain"/>
    <property type="match status" value="1"/>
</dbReference>
<dbReference type="GO" id="GO:0006310">
    <property type="term" value="P:DNA recombination"/>
    <property type="evidence" value="ECO:0007669"/>
    <property type="project" value="UniProtKB-KW"/>
</dbReference>
<reference evidence="22" key="1">
    <citation type="submission" date="2021-04" db="EMBL/GenBank/DDBJ databases">
        <authorList>
            <person name="Chebbi M.A.C M."/>
        </authorList>
    </citation>
    <scope>NUCLEOTIDE SEQUENCE</scope>
</reference>
<dbReference type="Pfam" id="PF01068">
    <property type="entry name" value="DNA_ligase_A_M"/>
    <property type="match status" value="1"/>
</dbReference>
<evidence type="ECO:0000259" key="21">
    <source>
        <dbReference type="PROSITE" id="PS50160"/>
    </source>
</evidence>
<keyword evidence="13 17" id="KW-0234">DNA repair</keyword>
<keyword evidence="14" id="KW-0539">Nucleus</keyword>
<evidence type="ECO:0000256" key="9">
    <source>
        <dbReference type="ARBA" id="ARBA00022771"/>
    </source>
</evidence>
<evidence type="ECO:0000256" key="8">
    <source>
        <dbReference type="ARBA" id="ARBA00022763"/>
    </source>
</evidence>
<keyword evidence="5" id="KW-0235">DNA replication</keyword>
<dbReference type="GO" id="GO:0003910">
    <property type="term" value="F:DNA ligase (ATP) activity"/>
    <property type="evidence" value="ECO:0007669"/>
    <property type="project" value="UniProtKB-EC"/>
</dbReference>
<keyword evidence="23" id="KW-1185">Reference proteome</keyword>
<dbReference type="AlphaFoldDB" id="A0A8J2HRG9"/>
<evidence type="ECO:0000313" key="22">
    <source>
        <dbReference type="EMBL" id="CAG5108546.1"/>
    </source>
</evidence>
<organism evidence="22 23">
    <name type="scientific">Cotesia congregata</name>
    <name type="common">Parasitoid wasp</name>
    <name type="synonym">Apanteles congregatus</name>
    <dbReference type="NCBI Taxonomy" id="51543"/>
    <lineage>
        <taxon>Eukaryota</taxon>
        <taxon>Metazoa</taxon>
        <taxon>Ecdysozoa</taxon>
        <taxon>Arthropoda</taxon>
        <taxon>Hexapoda</taxon>
        <taxon>Insecta</taxon>
        <taxon>Pterygota</taxon>
        <taxon>Neoptera</taxon>
        <taxon>Endopterygota</taxon>
        <taxon>Hymenoptera</taxon>
        <taxon>Apocrita</taxon>
        <taxon>Ichneumonoidea</taxon>
        <taxon>Braconidae</taxon>
        <taxon>Microgastrinae</taxon>
        <taxon>Cotesia</taxon>
    </lineage>
</organism>
<keyword evidence="10" id="KW-0862">Zinc</keyword>